<dbReference type="GO" id="GO:0008171">
    <property type="term" value="F:O-methyltransferase activity"/>
    <property type="evidence" value="ECO:0007669"/>
    <property type="project" value="InterPro"/>
</dbReference>
<dbReference type="GO" id="GO:0032259">
    <property type="term" value="P:methylation"/>
    <property type="evidence" value="ECO:0007669"/>
    <property type="project" value="UniProtKB-KW"/>
</dbReference>
<dbReference type="Gene3D" id="1.10.10.10">
    <property type="entry name" value="Winged helix-like DNA-binding domain superfamily/Winged helix DNA-binding domain"/>
    <property type="match status" value="1"/>
</dbReference>
<feature type="domain" description="O-methyltransferase C-terminal" evidence="4">
    <location>
        <begin position="203"/>
        <end position="444"/>
    </location>
</feature>
<accession>A0A409WQC5</accession>
<dbReference type="SUPFAM" id="SSF46785">
    <property type="entry name" value="Winged helix' DNA-binding domain"/>
    <property type="match status" value="1"/>
</dbReference>
<dbReference type="InterPro" id="IPR036390">
    <property type="entry name" value="WH_DNA-bd_sf"/>
</dbReference>
<dbReference type="InterPro" id="IPR012967">
    <property type="entry name" value="COMT_dimerisation"/>
</dbReference>
<evidence type="ECO:0000259" key="5">
    <source>
        <dbReference type="Pfam" id="PF08100"/>
    </source>
</evidence>
<dbReference type="STRING" id="93625.A0A409WQC5"/>
<keyword evidence="7" id="KW-1185">Reference proteome</keyword>
<protein>
    <submittedName>
        <fullName evidence="6">Uncharacterized protein</fullName>
    </submittedName>
</protein>
<feature type="domain" description="O-methyltransferase dimerisation" evidence="5">
    <location>
        <begin position="94"/>
        <end position="164"/>
    </location>
</feature>
<evidence type="ECO:0000259" key="4">
    <source>
        <dbReference type="Pfam" id="PF00891"/>
    </source>
</evidence>
<keyword evidence="1" id="KW-0489">Methyltransferase</keyword>
<evidence type="ECO:0000313" key="6">
    <source>
        <dbReference type="EMBL" id="PPQ80718.1"/>
    </source>
</evidence>
<dbReference type="InterPro" id="IPR029063">
    <property type="entry name" value="SAM-dependent_MTases_sf"/>
</dbReference>
<dbReference type="Pfam" id="PF08100">
    <property type="entry name" value="Dimerisation"/>
    <property type="match status" value="1"/>
</dbReference>
<dbReference type="Pfam" id="PF00891">
    <property type="entry name" value="Methyltransf_2"/>
    <property type="match status" value="1"/>
</dbReference>
<gene>
    <name evidence="6" type="ORF">CVT25_001838</name>
</gene>
<dbReference type="AlphaFoldDB" id="A0A409WQC5"/>
<dbReference type="Proteomes" id="UP000283269">
    <property type="component" value="Unassembled WGS sequence"/>
</dbReference>
<organism evidence="6 7">
    <name type="scientific">Psilocybe cyanescens</name>
    <dbReference type="NCBI Taxonomy" id="93625"/>
    <lineage>
        <taxon>Eukaryota</taxon>
        <taxon>Fungi</taxon>
        <taxon>Dikarya</taxon>
        <taxon>Basidiomycota</taxon>
        <taxon>Agaricomycotina</taxon>
        <taxon>Agaricomycetes</taxon>
        <taxon>Agaricomycetidae</taxon>
        <taxon>Agaricales</taxon>
        <taxon>Agaricineae</taxon>
        <taxon>Strophariaceae</taxon>
        <taxon>Psilocybe</taxon>
    </lineage>
</organism>
<keyword evidence="3" id="KW-0949">S-adenosyl-L-methionine</keyword>
<dbReference type="OrthoDB" id="1606438at2759"/>
<dbReference type="EMBL" id="NHYD01003311">
    <property type="protein sequence ID" value="PPQ80718.1"/>
    <property type="molecule type" value="Genomic_DNA"/>
</dbReference>
<evidence type="ECO:0000256" key="1">
    <source>
        <dbReference type="ARBA" id="ARBA00022603"/>
    </source>
</evidence>
<evidence type="ECO:0000256" key="2">
    <source>
        <dbReference type="ARBA" id="ARBA00022679"/>
    </source>
</evidence>
<dbReference type="SUPFAM" id="SSF53335">
    <property type="entry name" value="S-adenosyl-L-methionine-dependent methyltransferases"/>
    <property type="match status" value="1"/>
</dbReference>
<dbReference type="InterPro" id="IPR036388">
    <property type="entry name" value="WH-like_DNA-bd_sf"/>
</dbReference>
<proteinExistence type="predicted"/>
<keyword evidence="2" id="KW-0808">Transferase</keyword>
<dbReference type="Gene3D" id="3.40.50.150">
    <property type="entry name" value="Vaccinia Virus protein VP39"/>
    <property type="match status" value="1"/>
</dbReference>
<evidence type="ECO:0000256" key="3">
    <source>
        <dbReference type="ARBA" id="ARBA00022691"/>
    </source>
</evidence>
<sequence length="462" mass="50647">MATPTTSFNGTDEITALAGLINSAVQDIIREYTMTGHSVPSLHSTEEGPFDAPHLVSAALSKAIQTVEAACAQLTFTVANPGHTITNKAYAYEEPACMLVVTNAKIADLLIEKPEGLSVKDLAAASGLDSGKLCRILRLLATKHCFEEVRPDVFANNRLSMQLVSTNPVSSLVGTMTDESLKAAAYLNDTLMDSKTGTSTSADDSPFQRAHGVSFFAFYTTPIGKKRFAQAMVGWGEVTGRSMLPKVYDWDNVPTDTIICDVGGGNGHATLRLTKEFPKLKVVLQDLPAVIKQGKEYWLAEYPEAVEKQRIQFAELDFFVGQPVENCDLYYVRFLIVWNDADKSIGVLAATCPVGQHLSILRNVRKSMSHGSRLLIHEFVIQHAVRDPNANTSATDEAPEPLLANYGVARIRKYNQDLNMMVLLNSQERTLQDFITLGEKSGFRFEKLWDSGEAGLIEFSTA</sequence>
<evidence type="ECO:0000313" key="7">
    <source>
        <dbReference type="Proteomes" id="UP000283269"/>
    </source>
</evidence>
<dbReference type="PANTHER" id="PTHR43712:SF2">
    <property type="entry name" value="O-METHYLTRANSFERASE CICE"/>
    <property type="match status" value="1"/>
</dbReference>
<name>A0A409WQC5_PSICY</name>
<dbReference type="PANTHER" id="PTHR43712">
    <property type="entry name" value="PUTATIVE (AFU_ORTHOLOGUE AFUA_4G14580)-RELATED"/>
    <property type="match status" value="1"/>
</dbReference>
<comment type="caution">
    <text evidence="6">The sequence shown here is derived from an EMBL/GenBank/DDBJ whole genome shotgun (WGS) entry which is preliminary data.</text>
</comment>
<dbReference type="InterPro" id="IPR001077">
    <property type="entry name" value="COMT_C"/>
</dbReference>
<reference evidence="6 7" key="1">
    <citation type="journal article" date="2018" name="Evol. Lett.">
        <title>Horizontal gene cluster transfer increased hallucinogenic mushroom diversity.</title>
        <authorList>
            <person name="Reynolds H.T."/>
            <person name="Vijayakumar V."/>
            <person name="Gluck-Thaler E."/>
            <person name="Korotkin H.B."/>
            <person name="Matheny P.B."/>
            <person name="Slot J.C."/>
        </authorList>
    </citation>
    <scope>NUCLEOTIDE SEQUENCE [LARGE SCALE GENOMIC DNA]</scope>
    <source>
        <strain evidence="6 7">2631</strain>
    </source>
</reference>
<dbReference type="PROSITE" id="PS51683">
    <property type="entry name" value="SAM_OMT_II"/>
    <property type="match status" value="1"/>
</dbReference>
<dbReference type="InParanoid" id="A0A409WQC5"/>
<dbReference type="InterPro" id="IPR016461">
    <property type="entry name" value="COMT-like"/>
</dbReference>